<proteinExistence type="predicted"/>
<organism evidence="1">
    <name type="scientific">Rhizophora mucronata</name>
    <name type="common">Asiatic mangrove</name>
    <dbReference type="NCBI Taxonomy" id="61149"/>
    <lineage>
        <taxon>Eukaryota</taxon>
        <taxon>Viridiplantae</taxon>
        <taxon>Streptophyta</taxon>
        <taxon>Embryophyta</taxon>
        <taxon>Tracheophyta</taxon>
        <taxon>Spermatophyta</taxon>
        <taxon>Magnoliopsida</taxon>
        <taxon>eudicotyledons</taxon>
        <taxon>Gunneridae</taxon>
        <taxon>Pentapetalae</taxon>
        <taxon>rosids</taxon>
        <taxon>fabids</taxon>
        <taxon>Malpighiales</taxon>
        <taxon>Rhizophoraceae</taxon>
        <taxon>Rhizophora</taxon>
    </lineage>
</organism>
<name>A0A2P2NS65_RHIMU</name>
<dbReference type="AlphaFoldDB" id="A0A2P2NS65"/>
<dbReference type="EMBL" id="GGEC01064756">
    <property type="protein sequence ID" value="MBX45240.1"/>
    <property type="molecule type" value="Transcribed_RNA"/>
</dbReference>
<protein>
    <submittedName>
        <fullName evidence="1">Uncharacterized protein</fullName>
    </submittedName>
</protein>
<evidence type="ECO:0000313" key="1">
    <source>
        <dbReference type="EMBL" id="MBX45240.1"/>
    </source>
</evidence>
<sequence length="45" mass="5029">MLQTILHSPQIPFHLFQSAPTSTIFQLSQSLEYDLSTTCQSLAGF</sequence>
<accession>A0A2P2NS65</accession>
<reference evidence="1" key="1">
    <citation type="submission" date="2018-02" db="EMBL/GenBank/DDBJ databases">
        <title>Rhizophora mucronata_Transcriptome.</title>
        <authorList>
            <person name="Meera S.P."/>
            <person name="Sreeshan A."/>
            <person name="Augustine A."/>
        </authorList>
    </citation>
    <scope>NUCLEOTIDE SEQUENCE</scope>
    <source>
        <tissue evidence="1">Leaf</tissue>
    </source>
</reference>